<reference evidence="2" key="1">
    <citation type="journal article" date="2015" name="Nature">
        <title>Complex archaea that bridge the gap between prokaryotes and eukaryotes.</title>
        <authorList>
            <person name="Spang A."/>
            <person name="Saw J.H."/>
            <person name="Jorgensen S.L."/>
            <person name="Zaremba-Niedzwiedzka K."/>
            <person name="Martijn J."/>
            <person name="Lind A.E."/>
            <person name="van Eijk R."/>
            <person name="Schleper C."/>
            <person name="Guy L."/>
            <person name="Ettema T.J."/>
        </authorList>
    </citation>
    <scope>NUCLEOTIDE SEQUENCE</scope>
</reference>
<sequence>MKKSKVIIISLLGILLFVPFMTSARAQTTAANVSLTEGDYYNWELSLYWGATKDAWDVDNMTAHFAEAFGHGSSNVSAAFASWEYYWNVPPQAGMPYWINEIGPVNATTGEQDINITTGYTHTWGYGYMGVDNVWGNETHTTVNNTADLAEAWSNGSLLTTPNWIAYVFNSVIISPDVNWTEMAEICDAGLKWGLLNDSLDYNLTVSALTNGISIFMPANEFGNNSRSITLSSTYYANGFLSHYTFMYGNDMLLEVWLEDDVDPVVTVAPIDATVANNYTGESLSWTATDADPGLYTIWVNTTEVASDIAWTSATPVVYNIPDGLGTGIHTYRINYEDYQGNSASDTVLFTVGAPVGEEEEEEEEETPPPPAIPGFEPLIIIGTGAIATIGLISIIKKRK</sequence>
<keyword evidence="1" id="KW-0472">Membrane</keyword>
<keyword evidence="1" id="KW-0812">Transmembrane</keyword>
<evidence type="ECO:0000256" key="1">
    <source>
        <dbReference type="SAM" id="Phobius"/>
    </source>
</evidence>
<gene>
    <name evidence="2" type="ORF">LCGC14_1321710</name>
</gene>
<accession>A0A0F9NLP2</accession>
<proteinExistence type="predicted"/>
<evidence type="ECO:0000313" key="2">
    <source>
        <dbReference type="EMBL" id="KKM82232.1"/>
    </source>
</evidence>
<organism evidence="2">
    <name type="scientific">marine sediment metagenome</name>
    <dbReference type="NCBI Taxonomy" id="412755"/>
    <lineage>
        <taxon>unclassified sequences</taxon>
        <taxon>metagenomes</taxon>
        <taxon>ecological metagenomes</taxon>
    </lineage>
</organism>
<comment type="caution">
    <text evidence="2">The sequence shown here is derived from an EMBL/GenBank/DDBJ whole genome shotgun (WGS) entry which is preliminary data.</text>
</comment>
<name>A0A0F9NLP2_9ZZZZ</name>
<protein>
    <submittedName>
        <fullName evidence="2">Uncharacterized protein</fullName>
    </submittedName>
</protein>
<keyword evidence="1" id="KW-1133">Transmembrane helix</keyword>
<dbReference type="AlphaFoldDB" id="A0A0F9NLP2"/>
<feature type="transmembrane region" description="Helical" evidence="1">
    <location>
        <begin position="378"/>
        <end position="396"/>
    </location>
</feature>
<dbReference type="EMBL" id="LAZR01007894">
    <property type="protein sequence ID" value="KKM82232.1"/>
    <property type="molecule type" value="Genomic_DNA"/>
</dbReference>